<accession>A0A7G1NVK8</accession>
<dbReference type="InterPro" id="IPR013249">
    <property type="entry name" value="RNA_pol_sigma70_r4_t2"/>
</dbReference>
<sequence length="132" mass="15839">MILAYRDWSEIWEPRTWVRKVAVRIAWRTNERDLRRHAREKKAHRKSNAAREMGPEEKLSDEEEWRKVLATLRLLPPAQRRVTAWLLDGYTCKEVAQHLHMPESTVRSTLRHARRRLAPLIERGLNREGEKE</sequence>
<evidence type="ECO:0000256" key="5">
    <source>
        <dbReference type="ARBA" id="ARBA00023163"/>
    </source>
</evidence>
<evidence type="ECO:0000256" key="1">
    <source>
        <dbReference type="ARBA" id="ARBA00010641"/>
    </source>
</evidence>
<dbReference type="InterPro" id="IPR013324">
    <property type="entry name" value="RNA_pol_sigma_r3/r4-like"/>
</dbReference>
<feature type="compositionally biased region" description="Basic residues" evidence="6">
    <location>
        <begin position="36"/>
        <end position="48"/>
    </location>
</feature>
<dbReference type="GO" id="GO:0006352">
    <property type="term" value="P:DNA-templated transcription initiation"/>
    <property type="evidence" value="ECO:0007669"/>
    <property type="project" value="InterPro"/>
</dbReference>
<dbReference type="SMART" id="SM00421">
    <property type="entry name" value="HTH_LUXR"/>
    <property type="match status" value="1"/>
</dbReference>
<dbReference type="SUPFAM" id="SSF88659">
    <property type="entry name" value="Sigma3 and sigma4 domains of RNA polymerase sigma factors"/>
    <property type="match status" value="1"/>
</dbReference>
<dbReference type="GO" id="GO:0003677">
    <property type="term" value="F:DNA binding"/>
    <property type="evidence" value="ECO:0007669"/>
    <property type="project" value="UniProtKB-KW"/>
</dbReference>
<dbReference type="InterPro" id="IPR039425">
    <property type="entry name" value="RNA_pol_sigma-70-like"/>
</dbReference>
<dbReference type="KEGG" id="sgm:GCM10017557_19970"/>
<evidence type="ECO:0000259" key="7">
    <source>
        <dbReference type="SMART" id="SM00421"/>
    </source>
</evidence>
<keyword evidence="4" id="KW-0238">DNA-binding</keyword>
<evidence type="ECO:0000313" key="9">
    <source>
        <dbReference type="Proteomes" id="UP000516444"/>
    </source>
</evidence>
<dbReference type="PANTHER" id="PTHR43133">
    <property type="entry name" value="RNA POLYMERASE ECF-TYPE SIGMA FACTO"/>
    <property type="match status" value="1"/>
</dbReference>
<dbReference type="PANTHER" id="PTHR43133:SF8">
    <property type="entry name" value="RNA POLYMERASE SIGMA FACTOR HI_1459-RELATED"/>
    <property type="match status" value="1"/>
</dbReference>
<evidence type="ECO:0000256" key="4">
    <source>
        <dbReference type="ARBA" id="ARBA00023125"/>
    </source>
</evidence>
<reference evidence="8 9" key="1">
    <citation type="journal article" date="2014" name="Int. J. Syst. Evol. Microbiol.">
        <title>Complete genome sequence of Corynebacterium casei LMG S-19264T (=DSM 44701T), isolated from a smear-ripened cheese.</title>
        <authorList>
            <consortium name="US DOE Joint Genome Institute (JGI-PGF)"/>
            <person name="Walter F."/>
            <person name="Albersmeier A."/>
            <person name="Kalinowski J."/>
            <person name="Ruckert C."/>
        </authorList>
    </citation>
    <scope>NUCLEOTIDE SEQUENCE [LARGE SCALE GENOMIC DNA]</scope>
    <source>
        <strain evidence="8 9">JCM 4677</strain>
    </source>
</reference>
<keyword evidence="5" id="KW-0804">Transcription</keyword>
<dbReference type="Gene3D" id="1.10.10.10">
    <property type="entry name" value="Winged helix-like DNA-binding domain superfamily/Winged helix DNA-binding domain"/>
    <property type="match status" value="1"/>
</dbReference>
<keyword evidence="3" id="KW-0731">Sigma factor</keyword>
<dbReference type="InterPro" id="IPR014284">
    <property type="entry name" value="RNA_pol_sigma-70_dom"/>
</dbReference>
<dbReference type="InterPro" id="IPR036388">
    <property type="entry name" value="WH-like_DNA-bd_sf"/>
</dbReference>
<evidence type="ECO:0000313" key="8">
    <source>
        <dbReference type="EMBL" id="BCL27138.1"/>
    </source>
</evidence>
<dbReference type="NCBIfam" id="TIGR02937">
    <property type="entry name" value="sigma70-ECF"/>
    <property type="match status" value="1"/>
</dbReference>
<protein>
    <recommendedName>
        <fullName evidence="7">HTH luxR-type domain-containing protein</fullName>
    </recommendedName>
</protein>
<dbReference type="InterPro" id="IPR000792">
    <property type="entry name" value="Tscrpt_reg_LuxR_C"/>
</dbReference>
<name>A0A7G1NVK8_9ACTN</name>
<dbReference type="Pfam" id="PF08281">
    <property type="entry name" value="Sigma70_r4_2"/>
    <property type="match status" value="1"/>
</dbReference>
<organism evidence="8 9">
    <name type="scientific">Streptomyces aurantiacus</name>
    <dbReference type="NCBI Taxonomy" id="47760"/>
    <lineage>
        <taxon>Bacteria</taxon>
        <taxon>Bacillati</taxon>
        <taxon>Actinomycetota</taxon>
        <taxon>Actinomycetes</taxon>
        <taxon>Kitasatosporales</taxon>
        <taxon>Streptomycetaceae</taxon>
        <taxon>Streptomyces</taxon>
        <taxon>Streptomyces aurantiacus group</taxon>
    </lineage>
</organism>
<dbReference type="EMBL" id="AP023440">
    <property type="protein sequence ID" value="BCL27138.1"/>
    <property type="molecule type" value="Genomic_DNA"/>
</dbReference>
<dbReference type="GO" id="GO:0016987">
    <property type="term" value="F:sigma factor activity"/>
    <property type="evidence" value="ECO:0007669"/>
    <property type="project" value="UniProtKB-KW"/>
</dbReference>
<dbReference type="Proteomes" id="UP000516444">
    <property type="component" value="Chromosome"/>
</dbReference>
<keyword evidence="2" id="KW-0805">Transcription regulation</keyword>
<feature type="domain" description="HTH luxR-type" evidence="7">
    <location>
        <begin position="72"/>
        <end position="124"/>
    </location>
</feature>
<dbReference type="AlphaFoldDB" id="A0A7G1NVK8"/>
<evidence type="ECO:0000256" key="3">
    <source>
        <dbReference type="ARBA" id="ARBA00023082"/>
    </source>
</evidence>
<keyword evidence="9" id="KW-1185">Reference proteome</keyword>
<evidence type="ECO:0000256" key="2">
    <source>
        <dbReference type="ARBA" id="ARBA00023015"/>
    </source>
</evidence>
<evidence type="ECO:0000256" key="6">
    <source>
        <dbReference type="SAM" id="MobiDB-lite"/>
    </source>
</evidence>
<gene>
    <name evidence="8" type="ORF">GCM10017557_19970</name>
</gene>
<proteinExistence type="inferred from homology"/>
<feature type="region of interest" description="Disordered" evidence="6">
    <location>
        <begin position="36"/>
        <end position="59"/>
    </location>
</feature>
<comment type="similarity">
    <text evidence="1">Belongs to the sigma-70 factor family. ECF subfamily.</text>
</comment>